<comment type="caution">
    <text evidence="1">The sequence shown here is derived from an EMBL/GenBank/DDBJ whole genome shotgun (WGS) entry which is preliminary data.</text>
</comment>
<sequence length="112" mass="11438">MSLALSKHLATFGTSRTCIRIEDDSIRDAVVDRGFPITRCIGSFSTANSAGTVIATCSAIGGQSCPNAAITRDASFVAGVNNAGADIATCAGNTIIIKRVVTKGSCALMSRP</sequence>
<evidence type="ECO:0000313" key="2">
    <source>
        <dbReference type="Proteomes" id="UP000031192"/>
    </source>
</evidence>
<gene>
    <name evidence="1" type="ORF">MGU_10568</name>
</gene>
<organism evidence="1 2">
    <name type="scientific">Metarhizium guizhouense (strain ARSEF 977)</name>
    <dbReference type="NCBI Taxonomy" id="1276136"/>
    <lineage>
        <taxon>Eukaryota</taxon>
        <taxon>Fungi</taxon>
        <taxon>Dikarya</taxon>
        <taxon>Ascomycota</taxon>
        <taxon>Pezizomycotina</taxon>
        <taxon>Sordariomycetes</taxon>
        <taxon>Hypocreomycetidae</taxon>
        <taxon>Hypocreales</taxon>
        <taxon>Clavicipitaceae</taxon>
        <taxon>Metarhizium</taxon>
    </lineage>
</organism>
<dbReference type="Proteomes" id="UP000031192">
    <property type="component" value="Unassembled WGS sequence"/>
</dbReference>
<dbReference type="HOGENOM" id="CLU_2146449_0_0_1"/>
<keyword evidence="2" id="KW-1185">Reference proteome</keyword>
<name>A0A0B4GI06_METGA</name>
<evidence type="ECO:0000313" key="1">
    <source>
        <dbReference type="EMBL" id="KID82088.1"/>
    </source>
</evidence>
<proteinExistence type="predicted"/>
<accession>A0A0B4GI06</accession>
<dbReference type="EMBL" id="AZNH01000103">
    <property type="protein sequence ID" value="KID82088.1"/>
    <property type="molecule type" value="Genomic_DNA"/>
</dbReference>
<protein>
    <submittedName>
        <fullName evidence="1">Uncharacterized protein</fullName>
    </submittedName>
</protein>
<dbReference type="AlphaFoldDB" id="A0A0B4GI06"/>
<reference evidence="1 2" key="1">
    <citation type="journal article" date="2014" name="Proc. Natl. Acad. Sci. U.S.A.">
        <title>Trajectory and genomic determinants of fungal-pathogen speciation and host adaptation.</title>
        <authorList>
            <person name="Hu X."/>
            <person name="Xiao G."/>
            <person name="Zheng P."/>
            <person name="Shang Y."/>
            <person name="Su Y."/>
            <person name="Zhang X."/>
            <person name="Liu X."/>
            <person name="Zhan S."/>
            <person name="St Leger R.J."/>
            <person name="Wang C."/>
        </authorList>
    </citation>
    <scope>NUCLEOTIDE SEQUENCE [LARGE SCALE GENOMIC DNA]</scope>
    <source>
        <strain evidence="1 2">ARSEF 977</strain>
    </source>
</reference>